<feature type="compositionally biased region" description="Pro residues" evidence="1">
    <location>
        <begin position="406"/>
        <end position="435"/>
    </location>
</feature>
<evidence type="ECO:0000313" key="3">
    <source>
        <dbReference type="Proteomes" id="UP000193907"/>
    </source>
</evidence>
<feature type="compositionally biased region" description="Acidic residues" evidence="1">
    <location>
        <begin position="346"/>
        <end position="382"/>
    </location>
</feature>
<dbReference type="SUPFAM" id="SSF140453">
    <property type="entry name" value="EsxAB dimer-like"/>
    <property type="match status" value="1"/>
</dbReference>
<evidence type="ECO:0000256" key="1">
    <source>
        <dbReference type="SAM" id="MobiDB-lite"/>
    </source>
</evidence>
<keyword evidence="3" id="KW-1185">Reference proteome</keyword>
<feature type="compositionally biased region" description="Pro residues" evidence="1">
    <location>
        <begin position="262"/>
        <end position="274"/>
    </location>
</feature>
<reference evidence="2 3" key="1">
    <citation type="submission" date="2016-01" db="EMBL/GenBank/DDBJ databases">
        <title>The new phylogeny of the genus Mycobacterium.</title>
        <authorList>
            <person name="Tarcisio F."/>
            <person name="Conor M."/>
            <person name="Antonella G."/>
            <person name="Elisabetta G."/>
            <person name="Giulia F.S."/>
            <person name="Sara T."/>
            <person name="Anna F."/>
            <person name="Clotilde B."/>
            <person name="Roberto B."/>
            <person name="Veronica D.S."/>
            <person name="Fabio R."/>
            <person name="Monica P."/>
            <person name="Olivier J."/>
            <person name="Enrico T."/>
            <person name="Nicola S."/>
        </authorList>
    </citation>
    <scope>NUCLEOTIDE SEQUENCE [LARGE SCALE GENOMIC DNA]</scope>
    <source>
        <strain evidence="2 3">DSM 44243</strain>
    </source>
</reference>
<dbReference type="AlphaFoldDB" id="A0A1X1RSA8"/>
<gene>
    <name evidence="2" type="ORF">AWB95_08795</name>
</gene>
<evidence type="ECO:0000313" key="2">
    <source>
        <dbReference type="EMBL" id="ORV14710.1"/>
    </source>
</evidence>
<feature type="region of interest" description="Disordered" evidence="1">
    <location>
        <begin position="337"/>
        <end position="454"/>
    </location>
</feature>
<dbReference type="EMBL" id="LQOM01000024">
    <property type="protein sequence ID" value="ORV14710.1"/>
    <property type="molecule type" value="Genomic_DNA"/>
</dbReference>
<protein>
    <submittedName>
        <fullName evidence="2">Uncharacterized protein</fullName>
    </submittedName>
</protein>
<proteinExistence type="predicted"/>
<comment type="caution">
    <text evidence="2">The sequence shown here is derived from an EMBL/GenBank/DDBJ whole genome shotgun (WGS) entry which is preliminary data.</text>
</comment>
<dbReference type="Proteomes" id="UP000193907">
    <property type="component" value="Unassembled WGS sequence"/>
</dbReference>
<dbReference type="STRING" id="28045.AWB95_08795"/>
<dbReference type="RefSeq" id="WP_085168012.1">
    <property type="nucleotide sequence ID" value="NZ_LQOM01000024.1"/>
</dbReference>
<feature type="compositionally biased region" description="Low complexity" evidence="1">
    <location>
        <begin position="275"/>
        <end position="286"/>
    </location>
</feature>
<feature type="compositionally biased region" description="Polar residues" evidence="1">
    <location>
        <begin position="385"/>
        <end position="394"/>
    </location>
</feature>
<sequence length="454" mass="45552">MAPRLDVAVRLAEGRAAVDHAQTYVSACRALGYQHPDLTSHGAQVFDWYDTEDGLNLHVLEGDCAALGAAANATEEALARQRAQIAELGAVWHGSGADAAMQFLRRHCDAASAVAARVRAAADGCGALRDKLWQAVDGKAATAIGVDDRSSAQRPAWLAASHTVTTGPTDRSAEDLVREQVIPYVDNDISSDWLILMRAATASVAAAYDAVVDALAAAPEACFEIPGGLESRPLDEPAALAADAVPAAMSVAPAPPINTVPAAMPTPLPPPPLDEPVTPSAASPLSDLAAPLGDAAGISSGAGSLGGLGGLGSGVGGVVGAIVDGIGGLLGSLADGLGDSSASEDPPLDDPLDADDPLEEEPDDEASDPDEDEAGAEDDNVDADTTVSDENPSATGELAEDAAMPPAEPPPVDGPPPAEPPPPAPPPAEQPPAAPPEGSTPCEIAADELPQAGQ</sequence>
<accession>A0A1X1RSA8</accession>
<feature type="region of interest" description="Disordered" evidence="1">
    <location>
        <begin position="262"/>
        <end position="286"/>
    </location>
</feature>
<dbReference type="InterPro" id="IPR036689">
    <property type="entry name" value="ESAT-6-like_sf"/>
</dbReference>
<name>A0A1X1RSA8_MYCCE</name>
<organism evidence="2 3">
    <name type="scientific">Mycobacterium celatum</name>
    <dbReference type="NCBI Taxonomy" id="28045"/>
    <lineage>
        <taxon>Bacteria</taxon>
        <taxon>Bacillati</taxon>
        <taxon>Actinomycetota</taxon>
        <taxon>Actinomycetes</taxon>
        <taxon>Mycobacteriales</taxon>
        <taxon>Mycobacteriaceae</taxon>
        <taxon>Mycobacterium</taxon>
    </lineage>
</organism>